<sequence length="219" mass="22256">MKKTATGLTLAAALSLTAFSAAPASAEVPLFDTCAEAREAGYGNFVPGDANFANKRDANSNGVVCEGEGLRRTDGASAPAPTATHDPTDQALPDAAYTYPDCKDAYAAGVFNIPAASDDYHDDLDSDQDGVGCEYNVEYGVIVEGREEAAAEEIAAIKAAAVQESDDEDASDDEPQVTVVPEGTPDTGAEGTPLAPFAAGALALAAVGGAGVALRRRQA</sequence>
<protein>
    <recommendedName>
        <fullName evidence="8">Gram-positive cocci surface proteins LPxTG domain-containing protein</fullName>
    </recommendedName>
</protein>
<evidence type="ECO:0000256" key="7">
    <source>
        <dbReference type="SAM" id="SignalP"/>
    </source>
</evidence>
<gene>
    <name evidence="9" type="ORF">BJ976_002246</name>
</gene>
<evidence type="ECO:0000313" key="9">
    <source>
        <dbReference type="EMBL" id="MBB4883895.1"/>
    </source>
</evidence>
<feature type="domain" description="Gram-positive cocci surface proteins LPxTG" evidence="8">
    <location>
        <begin position="184"/>
        <end position="219"/>
    </location>
</feature>
<dbReference type="RefSeq" id="WP_167736946.1">
    <property type="nucleotide sequence ID" value="NZ_BMLA01000007.1"/>
</dbReference>
<proteinExistence type="predicted"/>
<keyword evidence="3 7" id="KW-0732">Signal</keyword>
<dbReference type="Pfam" id="PF05901">
    <property type="entry name" value="Excalibur"/>
    <property type="match status" value="2"/>
</dbReference>
<dbReference type="InterPro" id="IPR019931">
    <property type="entry name" value="LPXTG_anchor"/>
</dbReference>
<evidence type="ECO:0000256" key="1">
    <source>
        <dbReference type="ARBA" id="ARBA00022512"/>
    </source>
</evidence>
<evidence type="ECO:0000256" key="2">
    <source>
        <dbReference type="ARBA" id="ARBA00022525"/>
    </source>
</evidence>
<keyword evidence="2" id="KW-0964">Secreted</keyword>
<evidence type="ECO:0000256" key="3">
    <source>
        <dbReference type="ARBA" id="ARBA00022729"/>
    </source>
</evidence>
<feature type="signal peptide" evidence="7">
    <location>
        <begin position="1"/>
        <end position="26"/>
    </location>
</feature>
<name>A0A7W7PCR8_9MICC</name>
<comment type="caution">
    <text evidence="9">The sequence shown here is derived from an EMBL/GenBank/DDBJ whole genome shotgun (WGS) entry which is preliminary data.</text>
</comment>
<feature type="region of interest" description="Disordered" evidence="5">
    <location>
        <begin position="161"/>
        <end position="193"/>
    </location>
</feature>
<keyword evidence="6" id="KW-0472">Membrane</keyword>
<dbReference type="InterPro" id="IPR008613">
    <property type="entry name" value="Excalibur_Ca-bd_domain"/>
</dbReference>
<feature type="compositionally biased region" description="Acidic residues" evidence="5">
    <location>
        <begin position="164"/>
        <end position="175"/>
    </location>
</feature>
<evidence type="ECO:0000256" key="4">
    <source>
        <dbReference type="ARBA" id="ARBA00023088"/>
    </source>
</evidence>
<evidence type="ECO:0000256" key="6">
    <source>
        <dbReference type="SAM" id="Phobius"/>
    </source>
</evidence>
<keyword evidence="4" id="KW-0572">Peptidoglycan-anchor</keyword>
<evidence type="ECO:0000256" key="5">
    <source>
        <dbReference type="SAM" id="MobiDB-lite"/>
    </source>
</evidence>
<keyword evidence="6" id="KW-0812">Transmembrane</keyword>
<keyword evidence="1" id="KW-0134">Cell wall</keyword>
<evidence type="ECO:0000259" key="8">
    <source>
        <dbReference type="PROSITE" id="PS50847"/>
    </source>
</evidence>
<keyword evidence="10" id="KW-1185">Reference proteome</keyword>
<evidence type="ECO:0000313" key="10">
    <source>
        <dbReference type="Proteomes" id="UP000560081"/>
    </source>
</evidence>
<feature type="region of interest" description="Disordered" evidence="5">
    <location>
        <begin position="71"/>
        <end position="91"/>
    </location>
</feature>
<dbReference type="Proteomes" id="UP000560081">
    <property type="component" value="Unassembled WGS sequence"/>
</dbReference>
<feature type="chain" id="PRO_5039650367" description="Gram-positive cocci surface proteins LPxTG domain-containing protein" evidence="7">
    <location>
        <begin position="27"/>
        <end position="219"/>
    </location>
</feature>
<organism evidence="9 10">
    <name type="scientific">Micrococcus flavus</name>
    <dbReference type="NCBI Taxonomy" id="384602"/>
    <lineage>
        <taxon>Bacteria</taxon>
        <taxon>Bacillati</taxon>
        <taxon>Actinomycetota</taxon>
        <taxon>Actinomycetes</taxon>
        <taxon>Micrococcales</taxon>
        <taxon>Micrococcaceae</taxon>
        <taxon>Micrococcus</taxon>
    </lineage>
</organism>
<keyword evidence="6" id="KW-1133">Transmembrane helix</keyword>
<accession>A0A7W7PCR8</accession>
<dbReference type="EMBL" id="JACHMC010000001">
    <property type="protein sequence ID" value="MBB4883895.1"/>
    <property type="molecule type" value="Genomic_DNA"/>
</dbReference>
<feature type="transmembrane region" description="Helical" evidence="6">
    <location>
        <begin position="194"/>
        <end position="214"/>
    </location>
</feature>
<dbReference type="PROSITE" id="PS50847">
    <property type="entry name" value="GRAM_POS_ANCHORING"/>
    <property type="match status" value="1"/>
</dbReference>
<dbReference type="AlphaFoldDB" id="A0A7W7PCR8"/>
<dbReference type="SMART" id="SM00894">
    <property type="entry name" value="Excalibur"/>
    <property type="match status" value="2"/>
</dbReference>
<reference evidence="9 10" key="1">
    <citation type="submission" date="2020-08" db="EMBL/GenBank/DDBJ databases">
        <title>Sequencing the genomes of 1000 actinobacteria strains.</title>
        <authorList>
            <person name="Klenk H.-P."/>
        </authorList>
    </citation>
    <scope>NUCLEOTIDE SEQUENCE [LARGE SCALE GENOMIC DNA]</scope>
    <source>
        <strain evidence="9 10">DSM 19079</strain>
    </source>
</reference>